<reference evidence="2" key="2">
    <citation type="submission" date="2020-09" db="EMBL/GenBank/DDBJ databases">
        <authorList>
            <person name="Sun Q."/>
            <person name="Zhou Y."/>
        </authorList>
    </citation>
    <scope>NUCLEOTIDE SEQUENCE</scope>
    <source>
        <strain evidence="2">CGMCC 1.12987</strain>
    </source>
</reference>
<gene>
    <name evidence="2" type="ORF">GCM10010916_43930</name>
</gene>
<evidence type="ECO:0000313" key="3">
    <source>
        <dbReference type="Proteomes" id="UP000644756"/>
    </source>
</evidence>
<dbReference type="Proteomes" id="UP000644756">
    <property type="component" value="Unassembled WGS sequence"/>
</dbReference>
<accession>A0A917G592</accession>
<keyword evidence="3" id="KW-1185">Reference proteome</keyword>
<sequence>MITKFEHFAASSLMGGSETLPRSNGDLLFKKLWEDRAMGLAITLSKKGHYEWESFRQELITSIAEWEASHCKDDPSWDYYERWLLALERIVIDSSIISSEEWDSKTKELLNEKCL</sequence>
<organism evidence="2 3">
    <name type="scientific">Paenibacillus abyssi</name>
    <dbReference type="NCBI Taxonomy" id="1340531"/>
    <lineage>
        <taxon>Bacteria</taxon>
        <taxon>Bacillati</taxon>
        <taxon>Bacillota</taxon>
        <taxon>Bacilli</taxon>
        <taxon>Bacillales</taxon>
        <taxon>Paenibacillaceae</taxon>
        <taxon>Paenibacillus</taxon>
    </lineage>
</organism>
<dbReference type="Gene3D" id="1.10.472.20">
    <property type="entry name" value="Nitrile hydratase, beta subunit"/>
    <property type="match status" value="1"/>
</dbReference>
<dbReference type="InterPro" id="IPR008990">
    <property type="entry name" value="Elect_transpt_acc-like_dom_sf"/>
</dbReference>
<comment type="caution">
    <text evidence="2">The sequence shown here is derived from an EMBL/GenBank/DDBJ whole genome shotgun (WGS) entry which is preliminary data.</text>
</comment>
<dbReference type="EMBL" id="BMGR01000018">
    <property type="protein sequence ID" value="GGG22488.1"/>
    <property type="molecule type" value="Genomic_DNA"/>
</dbReference>
<dbReference type="AlphaFoldDB" id="A0A917G592"/>
<protein>
    <recommendedName>
        <fullName evidence="1">Nitrile hydratase beta subunit-like N-terminal domain-containing protein</fullName>
    </recommendedName>
</protein>
<reference evidence="2" key="1">
    <citation type="journal article" date="2014" name="Int. J. Syst. Evol. Microbiol.">
        <title>Complete genome sequence of Corynebacterium casei LMG S-19264T (=DSM 44701T), isolated from a smear-ripened cheese.</title>
        <authorList>
            <consortium name="US DOE Joint Genome Institute (JGI-PGF)"/>
            <person name="Walter F."/>
            <person name="Albersmeier A."/>
            <person name="Kalinowski J."/>
            <person name="Ruckert C."/>
        </authorList>
    </citation>
    <scope>NUCLEOTIDE SEQUENCE</scope>
    <source>
        <strain evidence="2">CGMCC 1.12987</strain>
    </source>
</reference>
<dbReference type="Pfam" id="PF21006">
    <property type="entry name" value="NHase_beta_N"/>
    <property type="match status" value="1"/>
</dbReference>
<dbReference type="InterPro" id="IPR042262">
    <property type="entry name" value="CN_hydtase_beta_C"/>
</dbReference>
<dbReference type="InterPro" id="IPR023808">
    <property type="entry name" value="Nitrile_Hydratase_acc_put"/>
</dbReference>
<dbReference type="InterPro" id="IPR049054">
    <property type="entry name" value="CN_hydtase_beta-like_N"/>
</dbReference>
<dbReference type="NCBIfam" id="TIGR03889">
    <property type="entry name" value="nitrile_acc"/>
    <property type="match status" value="1"/>
</dbReference>
<dbReference type="SUPFAM" id="SSF50090">
    <property type="entry name" value="Electron transport accessory proteins"/>
    <property type="match status" value="1"/>
</dbReference>
<proteinExistence type="predicted"/>
<evidence type="ECO:0000259" key="1">
    <source>
        <dbReference type="Pfam" id="PF21006"/>
    </source>
</evidence>
<feature type="domain" description="Nitrile hydratase beta subunit-like N-terminal" evidence="1">
    <location>
        <begin position="25"/>
        <end position="110"/>
    </location>
</feature>
<evidence type="ECO:0000313" key="2">
    <source>
        <dbReference type="EMBL" id="GGG22488.1"/>
    </source>
</evidence>
<dbReference type="RefSeq" id="WP_188533225.1">
    <property type="nucleotide sequence ID" value="NZ_BMGR01000018.1"/>
</dbReference>
<name>A0A917G592_9BACL</name>